<name>A0A5A7Q030_STRAF</name>
<keyword evidence="1" id="KW-0238">DNA-binding</keyword>
<dbReference type="EMBL" id="BKCP01005516">
    <property type="protein sequence ID" value="GER38499.1"/>
    <property type="molecule type" value="Genomic_DNA"/>
</dbReference>
<accession>A0A5A7Q030</accession>
<dbReference type="AlphaFoldDB" id="A0A5A7Q030"/>
<reference evidence="2" key="1">
    <citation type="journal article" date="2019" name="Curr. Biol.">
        <title>Genome Sequence of Striga asiatica Provides Insight into the Evolution of Plant Parasitism.</title>
        <authorList>
            <person name="Yoshida S."/>
            <person name="Kim S."/>
            <person name="Wafula E.K."/>
            <person name="Tanskanen J."/>
            <person name="Kim Y.M."/>
            <person name="Honaas L."/>
            <person name="Yang Z."/>
            <person name="Spallek T."/>
            <person name="Conn C.E."/>
            <person name="Ichihashi Y."/>
            <person name="Cheong K."/>
            <person name="Cui S."/>
            <person name="Der J.P."/>
            <person name="Gundlach H."/>
            <person name="Jiao Y."/>
            <person name="Hori C."/>
            <person name="Ishida J.K."/>
            <person name="Kasahara H."/>
            <person name="Kiba T."/>
            <person name="Kim M.S."/>
            <person name="Koo N."/>
            <person name="Laohavisit A."/>
            <person name="Lee Y.H."/>
            <person name="Lumba S."/>
            <person name="McCourt P."/>
            <person name="Mortimer J.C."/>
            <person name="Mutuku J.M."/>
            <person name="Nomura T."/>
            <person name="Sasaki-Sekimoto Y."/>
            <person name="Seto Y."/>
            <person name="Wang Y."/>
            <person name="Wakatake T."/>
            <person name="Sakakibara H."/>
            <person name="Demura T."/>
            <person name="Yamaguchi S."/>
            <person name="Yoneyama K."/>
            <person name="Manabe R.I."/>
            <person name="Nelson D.C."/>
            <person name="Schulman A.H."/>
            <person name="Timko M.P."/>
            <person name="dePamphilis C.W."/>
            <person name="Choi D."/>
            <person name="Shirasu K."/>
        </authorList>
    </citation>
    <scope>NUCLEOTIDE SEQUENCE [LARGE SCALE GENOMIC DNA]</scope>
    <source>
        <strain evidence="2">cv. UVA1</strain>
    </source>
</reference>
<protein>
    <submittedName>
        <fullName evidence="1">KNOTTED1-like homeobox gene 5</fullName>
    </submittedName>
</protein>
<evidence type="ECO:0000313" key="1">
    <source>
        <dbReference type="EMBL" id="GER38499.1"/>
    </source>
</evidence>
<keyword evidence="2" id="KW-1185">Reference proteome</keyword>
<evidence type="ECO:0000313" key="2">
    <source>
        <dbReference type="Proteomes" id="UP000325081"/>
    </source>
</evidence>
<sequence>MKSNSLWRESSVSHTPLLSEIDSVQLLPSISSSLSELHKYKSESRGIDNRKSDVFCYDYATHKTKIGELIVSHARVHILPLEKGHKNGQLCSLTYHNKYLLCGKYFDAERNLIIHEEFDCTLTSYI</sequence>
<dbReference type="GO" id="GO:0003677">
    <property type="term" value="F:DNA binding"/>
    <property type="evidence" value="ECO:0007669"/>
    <property type="project" value="UniProtKB-KW"/>
</dbReference>
<keyword evidence="1" id="KW-0371">Homeobox</keyword>
<organism evidence="1 2">
    <name type="scientific">Striga asiatica</name>
    <name type="common">Asiatic witchweed</name>
    <name type="synonym">Buchnera asiatica</name>
    <dbReference type="NCBI Taxonomy" id="4170"/>
    <lineage>
        <taxon>Eukaryota</taxon>
        <taxon>Viridiplantae</taxon>
        <taxon>Streptophyta</taxon>
        <taxon>Embryophyta</taxon>
        <taxon>Tracheophyta</taxon>
        <taxon>Spermatophyta</taxon>
        <taxon>Magnoliopsida</taxon>
        <taxon>eudicotyledons</taxon>
        <taxon>Gunneridae</taxon>
        <taxon>Pentapetalae</taxon>
        <taxon>asterids</taxon>
        <taxon>lamiids</taxon>
        <taxon>Lamiales</taxon>
        <taxon>Orobanchaceae</taxon>
        <taxon>Buchnereae</taxon>
        <taxon>Striga</taxon>
    </lineage>
</organism>
<comment type="caution">
    <text evidence="1">The sequence shown here is derived from an EMBL/GenBank/DDBJ whole genome shotgun (WGS) entry which is preliminary data.</text>
</comment>
<proteinExistence type="predicted"/>
<gene>
    <name evidence="1" type="ORF">STAS_15025</name>
</gene>
<dbReference type="Proteomes" id="UP000325081">
    <property type="component" value="Unassembled WGS sequence"/>
</dbReference>